<dbReference type="Pfam" id="PF00497">
    <property type="entry name" value="SBP_bac_3"/>
    <property type="match status" value="1"/>
</dbReference>
<dbReference type="SMART" id="SM00388">
    <property type="entry name" value="HisKA"/>
    <property type="match status" value="1"/>
</dbReference>
<dbReference type="SUPFAM" id="SSF55785">
    <property type="entry name" value="PYP-like sensor domain (PAS domain)"/>
    <property type="match status" value="2"/>
</dbReference>
<dbReference type="CDD" id="cd00088">
    <property type="entry name" value="HPT"/>
    <property type="match status" value="1"/>
</dbReference>
<dbReference type="CDD" id="cd00082">
    <property type="entry name" value="HisKA"/>
    <property type="match status" value="1"/>
</dbReference>
<dbReference type="SUPFAM" id="SSF52172">
    <property type="entry name" value="CheY-like"/>
    <property type="match status" value="2"/>
</dbReference>
<feature type="domain" description="PAC" evidence="19">
    <location>
        <begin position="528"/>
        <end position="579"/>
    </location>
</feature>
<dbReference type="InterPro" id="IPR004358">
    <property type="entry name" value="Sig_transdc_His_kin-like_C"/>
</dbReference>
<dbReference type="InterPro" id="IPR008207">
    <property type="entry name" value="Sig_transdc_His_kin_Hpt_dom"/>
</dbReference>
<dbReference type="InterPro" id="IPR001610">
    <property type="entry name" value="PAC"/>
</dbReference>
<dbReference type="CDD" id="cd16922">
    <property type="entry name" value="HATPase_EvgS-ArcB-TorS-like"/>
    <property type="match status" value="1"/>
</dbReference>
<keyword evidence="14" id="KW-0175">Coiled coil</keyword>
<evidence type="ECO:0000256" key="10">
    <source>
        <dbReference type="ARBA" id="ARBA00023012"/>
    </source>
</evidence>
<accession>A0ABY1RZ62</accession>
<keyword evidence="4" id="KW-1003">Cell membrane</keyword>
<evidence type="ECO:0000256" key="3">
    <source>
        <dbReference type="ARBA" id="ARBA00012438"/>
    </source>
</evidence>
<keyword evidence="11 15" id="KW-0472">Membrane</keyword>
<evidence type="ECO:0000256" key="2">
    <source>
        <dbReference type="ARBA" id="ARBA00004651"/>
    </source>
</evidence>
<dbReference type="SMART" id="SM00062">
    <property type="entry name" value="PBPb"/>
    <property type="match status" value="1"/>
</dbReference>
<evidence type="ECO:0000256" key="9">
    <source>
        <dbReference type="ARBA" id="ARBA00022989"/>
    </source>
</evidence>
<evidence type="ECO:0000256" key="5">
    <source>
        <dbReference type="ARBA" id="ARBA00022553"/>
    </source>
</evidence>
<protein>
    <recommendedName>
        <fullName evidence="3">histidine kinase</fullName>
        <ecNumber evidence="3">2.7.13.3</ecNumber>
    </recommendedName>
</protein>
<proteinExistence type="predicted"/>
<evidence type="ECO:0000256" key="8">
    <source>
        <dbReference type="ARBA" id="ARBA00022840"/>
    </source>
</evidence>
<dbReference type="PANTHER" id="PTHR45339:SF1">
    <property type="entry name" value="HYBRID SIGNAL TRANSDUCTION HISTIDINE KINASE J"/>
    <property type="match status" value="1"/>
</dbReference>
<evidence type="ECO:0000256" key="13">
    <source>
        <dbReference type="PROSITE-ProRule" id="PRU00169"/>
    </source>
</evidence>
<evidence type="ECO:0000256" key="4">
    <source>
        <dbReference type="ARBA" id="ARBA00022475"/>
    </source>
</evidence>
<evidence type="ECO:0000259" key="18">
    <source>
        <dbReference type="PROSITE" id="PS50110"/>
    </source>
</evidence>
<dbReference type="InterPro" id="IPR000014">
    <property type="entry name" value="PAS"/>
</dbReference>
<dbReference type="InterPro" id="IPR011006">
    <property type="entry name" value="CheY-like_superfamily"/>
</dbReference>
<evidence type="ECO:0000256" key="1">
    <source>
        <dbReference type="ARBA" id="ARBA00000085"/>
    </source>
</evidence>
<gene>
    <name evidence="21" type="ORF">SAMN04487964_104155</name>
</gene>
<dbReference type="Pfam" id="PF13426">
    <property type="entry name" value="PAS_9"/>
    <property type="match status" value="2"/>
</dbReference>
<evidence type="ECO:0000313" key="21">
    <source>
        <dbReference type="EMBL" id="SMR73492.1"/>
    </source>
</evidence>
<keyword evidence="10" id="KW-0902">Two-component regulatory system</keyword>
<feature type="chain" id="PRO_5046287992" description="histidine kinase" evidence="16">
    <location>
        <begin position="30"/>
        <end position="1327"/>
    </location>
</feature>
<evidence type="ECO:0000256" key="14">
    <source>
        <dbReference type="SAM" id="Coils"/>
    </source>
</evidence>
<dbReference type="PRINTS" id="PR00344">
    <property type="entry name" value="BCTRLSENSOR"/>
</dbReference>
<evidence type="ECO:0000256" key="6">
    <source>
        <dbReference type="ARBA" id="ARBA00022692"/>
    </source>
</evidence>
<evidence type="ECO:0000259" key="19">
    <source>
        <dbReference type="PROSITE" id="PS50113"/>
    </source>
</evidence>
<dbReference type="Gene3D" id="3.30.450.20">
    <property type="entry name" value="PAS domain"/>
    <property type="match status" value="2"/>
</dbReference>
<comment type="catalytic activity">
    <reaction evidence="1">
        <text>ATP + protein L-histidine = ADP + protein N-phospho-L-histidine.</text>
        <dbReference type="EC" id="2.7.13.3"/>
    </reaction>
</comment>
<dbReference type="SUPFAM" id="SSF55874">
    <property type="entry name" value="ATPase domain of HSP90 chaperone/DNA topoisomerase II/histidine kinase"/>
    <property type="match status" value="1"/>
</dbReference>
<dbReference type="SUPFAM" id="SSF47384">
    <property type="entry name" value="Homodimeric domain of signal transducing histidine kinase"/>
    <property type="match status" value="1"/>
</dbReference>
<dbReference type="SMART" id="SM00387">
    <property type="entry name" value="HATPase_c"/>
    <property type="match status" value="1"/>
</dbReference>
<dbReference type="EMBL" id="FXWV01000004">
    <property type="protein sequence ID" value="SMR73492.1"/>
    <property type="molecule type" value="Genomic_DNA"/>
</dbReference>
<dbReference type="InterPro" id="IPR036890">
    <property type="entry name" value="HATPase_C_sf"/>
</dbReference>
<keyword evidence="7" id="KW-0547">Nucleotide-binding</keyword>
<dbReference type="Pfam" id="PF02518">
    <property type="entry name" value="HATPase_c"/>
    <property type="match status" value="1"/>
</dbReference>
<keyword evidence="9 15" id="KW-1133">Transmembrane helix</keyword>
<dbReference type="InterPro" id="IPR035965">
    <property type="entry name" value="PAS-like_dom_sf"/>
</dbReference>
<evidence type="ECO:0000256" key="15">
    <source>
        <dbReference type="SAM" id="Phobius"/>
    </source>
</evidence>
<dbReference type="NCBIfam" id="TIGR00229">
    <property type="entry name" value="sensory_box"/>
    <property type="match status" value="2"/>
</dbReference>
<evidence type="ECO:0000256" key="12">
    <source>
        <dbReference type="PROSITE-ProRule" id="PRU00110"/>
    </source>
</evidence>
<dbReference type="Pfam" id="PF00512">
    <property type="entry name" value="HisKA"/>
    <property type="match status" value="1"/>
</dbReference>
<sequence>MICSWLKASIWVLLALATVVMLCSKPARADAERPPLRVVVADRQPPFAYRDSNGELRGLIIDRWALWQQKTGRMVQLEGMPWAEALRRVQHGEADVVDAIATSPERMQTFLFSEPWIQADVVLFFHEEIRGITDAASAEGFLIGARKGDLCSTYLQQQGLGNQLLFETYPEMVESAAQGNIHVFCGHSPIAHYFLGQKGLESQFRHTAPLYTASGRWAVGIGNEQLKIEVEQGFGLFSAEEEQDLSDYWLGIALNPAKTPAWVSWVLYTSLFLLLALLAALAWLRTLSRAVEQRTAALTDSEERFRMLFENTRQAIALIENGHFIAANQATLDMLQMQSFKQLKGLTPLDISPEVQPDGERSAVALLKILATAETKGSVRTEWQSLRASGQSFPAELMITAIRRDEKDILHVVSNDISDRKKTEEELQQHRLHLEDLVEARTRELSALAQSLQEANSQQQALFDAAMAGIVFVRNREILRCNRCLEQMMGYEAGELIGQSTRCWYPDECAFVEVGKHVKTDIGDRGFFAEERELVRKDGSRFWSRMQARAVDPDDMSKGLVGMLIDISAERQAMERMEQARRLAEDAAQTKADFLANMSHEIRTPMNAIIGMTHLLQQTELDERQSNYMSKVEQSSRHLLSIINDILDFSKIEAGKLKLERVEFSLEELVSEMTDLLAPKIAEKGVELIVHLDEQLPDRLMGDPLRLQQILLNFANNAVKFTDKGEIEVRAELSCRQGSAGDLELSVRDTGIGISEQQQKKLFHSFAQADGSTTRKYGGSGLGLAISRHLVEIMGGCIGVESALGEGARFWCTLPLDPATGQRENRFQPGHDLRGLSVLVVDDNACAREAIAAMLARMQFNADIVASADEAMGQLAASRLQGHVYDVVLLDLHMPHQDGISTAKQIRKVYPTALPRVILMTPFGEALTDQVSNLLDAILTKPIQPSLLFDVLTQSPGKHHAADARKQERSRSLAWRVGLRNTLRGSNVLLVEDNLLNQEVAVELLKQVGVEVNVANNGAEALQMIGKNRYDLVLMDMQMPIMDGLTATRKLRELHNHQTLPVVAMTANVMSDDREACLAAGMNDYLAKPIDPERLWDVLLKWMRPAQKNAIRSQTGPETPSGDLTALQIDGVDTLTGLRLAMHDHSLYRRLLQRFIVGQQACIALVIGALRRDDKEEARRLIHSLKGSAGQIGAYKVAQLAAEYEQQVKDVLSSGTGGVPHPPAELKESLQCLLAALKRLDLTEAEAPEASLDVTRDTLDSICDELEQLLDAADFEAVRFLHDQTAVLKLVLGNQFDVLCKAVDEFDYEQAQVILRQQRGAIDQCRN</sequence>
<dbReference type="CDD" id="cd00130">
    <property type="entry name" value="PAS"/>
    <property type="match status" value="1"/>
</dbReference>
<dbReference type="EC" id="2.7.13.3" evidence="3"/>
<keyword evidence="5 13" id="KW-0597">Phosphoprotein</keyword>
<dbReference type="InterPro" id="IPR003594">
    <property type="entry name" value="HATPase_dom"/>
</dbReference>
<keyword evidence="22" id="KW-1185">Reference proteome</keyword>
<keyword evidence="16" id="KW-0732">Signal</keyword>
<reference evidence="21 22" key="1">
    <citation type="submission" date="2017-05" db="EMBL/GenBank/DDBJ databases">
        <authorList>
            <person name="Varghese N."/>
            <person name="Submissions S."/>
        </authorList>
    </citation>
    <scope>NUCLEOTIDE SEQUENCE [LARGE SCALE GENOMIC DNA]</scope>
    <source>
        <strain evidence="21 22">CGMCC 1.7287</strain>
    </source>
</reference>
<dbReference type="SMART" id="SM00091">
    <property type="entry name" value="PAS"/>
    <property type="match status" value="2"/>
</dbReference>
<evidence type="ECO:0000259" key="20">
    <source>
        <dbReference type="PROSITE" id="PS50894"/>
    </source>
</evidence>
<dbReference type="CDD" id="cd17546">
    <property type="entry name" value="REC_hyHK_CKI1_RcsC-like"/>
    <property type="match status" value="2"/>
</dbReference>
<dbReference type="Gene3D" id="1.10.287.130">
    <property type="match status" value="1"/>
</dbReference>
<name>A0ABY1RZ62_9GAMM</name>
<feature type="domain" description="HPt" evidence="20">
    <location>
        <begin position="1144"/>
        <end position="1247"/>
    </location>
</feature>
<feature type="domain" description="Response regulatory" evidence="18">
    <location>
        <begin position="837"/>
        <end position="956"/>
    </location>
</feature>
<dbReference type="SMART" id="SM00086">
    <property type="entry name" value="PAC"/>
    <property type="match status" value="2"/>
</dbReference>
<evidence type="ECO:0000313" key="22">
    <source>
        <dbReference type="Proteomes" id="UP001159257"/>
    </source>
</evidence>
<evidence type="ECO:0000256" key="7">
    <source>
        <dbReference type="ARBA" id="ARBA00022741"/>
    </source>
</evidence>
<dbReference type="Gene3D" id="1.20.120.160">
    <property type="entry name" value="HPT domain"/>
    <property type="match status" value="1"/>
</dbReference>
<dbReference type="InterPro" id="IPR001638">
    <property type="entry name" value="Solute-binding_3/MltF_N"/>
</dbReference>
<comment type="subcellular location">
    <subcellularLocation>
        <location evidence="2">Cell membrane</location>
        <topology evidence="2">Multi-pass membrane protein</topology>
    </subcellularLocation>
</comment>
<feature type="domain" description="PAC" evidence="19">
    <location>
        <begin position="379"/>
        <end position="429"/>
    </location>
</feature>
<dbReference type="PROSITE" id="PS50110">
    <property type="entry name" value="RESPONSE_REGULATORY"/>
    <property type="match status" value="2"/>
</dbReference>
<dbReference type="PANTHER" id="PTHR45339">
    <property type="entry name" value="HYBRID SIGNAL TRANSDUCTION HISTIDINE KINASE J"/>
    <property type="match status" value="1"/>
</dbReference>
<dbReference type="InterPro" id="IPR036641">
    <property type="entry name" value="HPT_dom_sf"/>
</dbReference>
<feature type="transmembrane region" description="Helical" evidence="15">
    <location>
        <begin position="262"/>
        <end position="284"/>
    </location>
</feature>
<evidence type="ECO:0000256" key="16">
    <source>
        <dbReference type="SAM" id="SignalP"/>
    </source>
</evidence>
<dbReference type="InterPro" id="IPR001789">
    <property type="entry name" value="Sig_transdc_resp-reg_receiver"/>
</dbReference>
<keyword evidence="6 15" id="KW-0812">Transmembrane</keyword>
<dbReference type="Pfam" id="PF00072">
    <property type="entry name" value="Response_reg"/>
    <property type="match status" value="2"/>
</dbReference>
<dbReference type="Gene3D" id="3.30.565.10">
    <property type="entry name" value="Histidine kinase-like ATPase, C-terminal domain"/>
    <property type="match status" value="1"/>
</dbReference>
<feature type="modified residue" description="Phosphohistidine" evidence="12">
    <location>
        <position position="1183"/>
    </location>
</feature>
<dbReference type="SUPFAM" id="SSF53850">
    <property type="entry name" value="Periplasmic binding protein-like II"/>
    <property type="match status" value="1"/>
</dbReference>
<dbReference type="Gene3D" id="3.40.190.10">
    <property type="entry name" value="Periplasmic binding protein-like II"/>
    <property type="match status" value="2"/>
</dbReference>
<dbReference type="RefSeq" id="WP_239039605.1">
    <property type="nucleotide sequence ID" value="NZ_BAAAEY010000001.1"/>
</dbReference>
<dbReference type="InterPro" id="IPR005467">
    <property type="entry name" value="His_kinase_dom"/>
</dbReference>
<evidence type="ECO:0000256" key="11">
    <source>
        <dbReference type="ARBA" id="ARBA00023136"/>
    </source>
</evidence>
<feature type="modified residue" description="4-aspartylphosphate" evidence="13">
    <location>
        <position position="891"/>
    </location>
</feature>
<evidence type="ECO:0000259" key="17">
    <source>
        <dbReference type="PROSITE" id="PS50109"/>
    </source>
</evidence>
<feature type="domain" description="Response regulatory" evidence="18">
    <location>
        <begin position="987"/>
        <end position="1103"/>
    </location>
</feature>
<organism evidence="21 22">
    <name type="scientific">Marinobacterium sediminicola</name>
    <dbReference type="NCBI Taxonomy" id="518898"/>
    <lineage>
        <taxon>Bacteria</taxon>
        <taxon>Pseudomonadati</taxon>
        <taxon>Pseudomonadota</taxon>
        <taxon>Gammaproteobacteria</taxon>
        <taxon>Oceanospirillales</taxon>
        <taxon>Oceanospirillaceae</taxon>
        <taxon>Marinobacterium</taxon>
    </lineage>
</organism>
<feature type="modified residue" description="4-aspartylphosphate" evidence="13">
    <location>
        <position position="1036"/>
    </location>
</feature>
<dbReference type="InterPro" id="IPR036097">
    <property type="entry name" value="HisK_dim/P_sf"/>
</dbReference>
<dbReference type="Gene3D" id="3.40.50.2300">
    <property type="match status" value="2"/>
</dbReference>
<dbReference type="PROSITE" id="PS50113">
    <property type="entry name" value="PAC"/>
    <property type="match status" value="2"/>
</dbReference>
<dbReference type="SMART" id="SM00448">
    <property type="entry name" value="REC"/>
    <property type="match status" value="2"/>
</dbReference>
<keyword evidence="8" id="KW-0067">ATP-binding</keyword>
<dbReference type="InterPro" id="IPR000700">
    <property type="entry name" value="PAS-assoc_C"/>
</dbReference>
<feature type="coiled-coil region" evidence="14">
    <location>
        <begin position="420"/>
        <end position="458"/>
    </location>
</feature>
<feature type="signal peptide" evidence="16">
    <location>
        <begin position="1"/>
        <end position="29"/>
    </location>
</feature>
<dbReference type="InterPro" id="IPR003661">
    <property type="entry name" value="HisK_dim/P_dom"/>
</dbReference>
<dbReference type="PROSITE" id="PS50109">
    <property type="entry name" value="HIS_KIN"/>
    <property type="match status" value="1"/>
</dbReference>
<dbReference type="Proteomes" id="UP001159257">
    <property type="component" value="Unassembled WGS sequence"/>
</dbReference>
<dbReference type="SUPFAM" id="SSF47226">
    <property type="entry name" value="Histidine-containing phosphotransfer domain, HPT domain"/>
    <property type="match status" value="1"/>
</dbReference>
<feature type="domain" description="Histidine kinase" evidence="17">
    <location>
        <begin position="597"/>
        <end position="818"/>
    </location>
</feature>
<dbReference type="PROSITE" id="PS50894">
    <property type="entry name" value="HPT"/>
    <property type="match status" value="1"/>
</dbReference>
<dbReference type="Pfam" id="PF01627">
    <property type="entry name" value="Hpt"/>
    <property type="match status" value="1"/>
</dbReference>
<comment type="caution">
    <text evidence="21">The sequence shown here is derived from an EMBL/GenBank/DDBJ whole genome shotgun (WGS) entry which is preliminary data.</text>
</comment>